<proteinExistence type="predicted"/>
<organism evidence="2">
    <name type="scientific">freshwater metagenome</name>
    <dbReference type="NCBI Taxonomy" id="449393"/>
    <lineage>
        <taxon>unclassified sequences</taxon>
        <taxon>metagenomes</taxon>
        <taxon>ecological metagenomes</taxon>
    </lineage>
</organism>
<feature type="domain" description="DUF6777" evidence="1">
    <location>
        <begin position="71"/>
        <end position="206"/>
    </location>
</feature>
<dbReference type="AlphaFoldDB" id="A0A6J7G173"/>
<dbReference type="EMBL" id="CAFBMM010000011">
    <property type="protein sequence ID" value="CAB4900108.1"/>
    <property type="molecule type" value="Genomic_DNA"/>
</dbReference>
<name>A0A6J7G173_9ZZZZ</name>
<gene>
    <name evidence="2" type="ORF">UFOPK3605_00439</name>
</gene>
<evidence type="ECO:0000313" key="2">
    <source>
        <dbReference type="EMBL" id="CAB4900108.1"/>
    </source>
</evidence>
<accession>A0A6J7G173</accession>
<reference evidence="2" key="1">
    <citation type="submission" date="2020-05" db="EMBL/GenBank/DDBJ databases">
        <authorList>
            <person name="Chiriac C."/>
            <person name="Salcher M."/>
            <person name="Ghai R."/>
            <person name="Kavagutti S V."/>
        </authorList>
    </citation>
    <scope>NUCLEOTIDE SEQUENCE</scope>
</reference>
<evidence type="ECO:0000259" key="1">
    <source>
        <dbReference type="Pfam" id="PF20568"/>
    </source>
</evidence>
<protein>
    <submittedName>
        <fullName evidence="2">Unannotated protein</fullName>
    </submittedName>
</protein>
<dbReference type="InterPro" id="IPR046704">
    <property type="entry name" value="DUF6777"/>
</dbReference>
<dbReference type="Pfam" id="PF20568">
    <property type="entry name" value="DUF6777"/>
    <property type="match status" value="1"/>
</dbReference>
<sequence>MNHQAVNRSRRAVVGVLFAVLVATGLTGCGGNADATTLTLEPVNTETANPFMANIGTDQAGITPPADVGGSVETTTPGLYGGTLTTGSCDAEKMTAFLEANPDKGAAWARTLGIKQNEIRSYIKTLTSVILRSDTAVTNHGFANGNSTAIPAVLQAGTAVFIDSSGAPVAKCYCGNPLTPPTTKNVVYRGPKWPNFKEGNVTIPDPPATDTPACSDNVASNRPCNPGWVVVPCEDSASLPVPCNPGESFRRPLGTNGSEDVPCSSLAGTPTDCGRTYRATGNTTTTTTTDDDVLVATSNATSTGTEGLCAGVESPIGVRLERLGGAGNSRYYRVTFETTPPVSVLVAMEDGLGGINLNQPVEIGGVTANVTVRGTIKINGDVSATSTSEVAGQTCVSTITGQGVRASR</sequence>